<name>A0A2P5YNT3_GOSBA</name>
<sequence>MSLKLSRVGFRAALSTASLISFSEAILSPHAQSLMPHNKLLRHLSVVLYGGTLSEKMLDNCESSSTPPTIDKPMKRKVFQFLLDALYIFLKANCCEALQHPFFQSCLYVPPFVRPRAPVSRTLPPVGVRQKLEQQSARRFSGVLPNAGLTGNLSLKSNASMGTITCVQHKLEMVNQCV</sequence>
<dbReference type="Proteomes" id="UP000239757">
    <property type="component" value="Unassembled WGS sequence"/>
</dbReference>
<gene>
    <name evidence="1" type="ORF">GOBAR_AA03333</name>
</gene>
<accession>A0A2P5YNT3</accession>
<organism evidence="1 2">
    <name type="scientific">Gossypium barbadense</name>
    <name type="common">Sea Island cotton</name>
    <name type="synonym">Hibiscus barbadensis</name>
    <dbReference type="NCBI Taxonomy" id="3634"/>
    <lineage>
        <taxon>Eukaryota</taxon>
        <taxon>Viridiplantae</taxon>
        <taxon>Streptophyta</taxon>
        <taxon>Embryophyta</taxon>
        <taxon>Tracheophyta</taxon>
        <taxon>Spermatophyta</taxon>
        <taxon>Magnoliopsida</taxon>
        <taxon>eudicotyledons</taxon>
        <taxon>Gunneridae</taxon>
        <taxon>Pentapetalae</taxon>
        <taxon>rosids</taxon>
        <taxon>malvids</taxon>
        <taxon>Malvales</taxon>
        <taxon>Malvaceae</taxon>
        <taxon>Malvoideae</taxon>
        <taxon>Gossypium</taxon>
    </lineage>
</organism>
<reference evidence="1 2" key="1">
    <citation type="submission" date="2015-01" db="EMBL/GenBank/DDBJ databases">
        <title>Genome of allotetraploid Gossypium barbadense reveals genomic plasticity and fiber elongation in cotton evolution.</title>
        <authorList>
            <person name="Chen X."/>
            <person name="Liu X."/>
            <person name="Zhao B."/>
            <person name="Zheng H."/>
            <person name="Hu Y."/>
            <person name="Lu G."/>
            <person name="Yang C."/>
            <person name="Chen J."/>
            <person name="Shan C."/>
            <person name="Zhang L."/>
            <person name="Zhou Y."/>
            <person name="Wang L."/>
            <person name="Guo W."/>
            <person name="Bai Y."/>
            <person name="Ruan J."/>
            <person name="Shangguan X."/>
            <person name="Mao Y."/>
            <person name="Jiang J."/>
            <person name="Zhu Y."/>
            <person name="Lei J."/>
            <person name="Kang H."/>
            <person name="Chen S."/>
            <person name="He X."/>
            <person name="Wang R."/>
            <person name="Wang Y."/>
            <person name="Chen J."/>
            <person name="Wang L."/>
            <person name="Yu S."/>
            <person name="Wang B."/>
            <person name="Wei J."/>
            <person name="Song S."/>
            <person name="Lu X."/>
            <person name="Gao Z."/>
            <person name="Gu W."/>
            <person name="Deng X."/>
            <person name="Ma D."/>
            <person name="Wang S."/>
            <person name="Liang W."/>
            <person name="Fang L."/>
            <person name="Cai C."/>
            <person name="Zhu X."/>
            <person name="Zhou B."/>
            <person name="Zhang Y."/>
            <person name="Chen Z."/>
            <person name="Xu S."/>
            <person name="Zhu R."/>
            <person name="Wang S."/>
            <person name="Zhang T."/>
            <person name="Zhao G."/>
        </authorList>
    </citation>
    <scope>NUCLEOTIDE SEQUENCE [LARGE SCALE GENOMIC DNA]</scope>
    <source>
        <strain evidence="2">cv. Xinhai21</strain>
        <tissue evidence="1">Leaf</tissue>
    </source>
</reference>
<dbReference type="EMBL" id="KZ662944">
    <property type="protein sequence ID" value="PPS17242.1"/>
    <property type="molecule type" value="Genomic_DNA"/>
</dbReference>
<evidence type="ECO:0000313" key="2">
    <source>
        <dbReference type="Proteomes" id="UP000239757"/>
    </source>
</evidence>
<dbReference type="AlphaFoldDB" id="A0A2P5YNT3"/>
<proteinExistence type="predicted"/>
<evidence type="ECO:0000313" key="1">
    <source>
        <dbReference type="EMBL" id="PPS17242.1"/>
    </source>
</evidence>
<protein>
    <submittedName>
        <fullName evidence="1">Uncharacterized protein</fullName>
    </submittedName>
</protein>